<name>A0A8J3XVA0_9ACTN</name>
<reference evidence="2" key="1">
    <citation type="submission" date="2021-01" db="EMBL/GenBank/DDBJ databases">
        <title>Whole genome shotgun sequence of Planotetraspora thailandica NBRC 104271.</title>
        <authorList>
            <person name="Komaki H."/>
            <person name="Tamura T."/>
        </authorList>
    </citation>
    <scope>NUCLEOTIDE SEQUENCE</scope>
    <source>
        <strain evidence="2">NBRC 104271</strain>
    </source>
</reference>
<evidence type="ECO:0000313" key="3">
    <source>
        <dbReference type="Proteomes" id="UP000605992"/>
    </source>
</evidence>
<dbReference type="RefSeq" id="WP_203944081.1">
    <property type="nucleotide sequence ID" value="NZ_BOOR01000012.1"/>
</dbReference>
<organism evidence="2 3">
    <name type="scientific">Planotetraspora thailandica</name>
    <dbReference type="NCBI Taxonomy" id="487172"/>
    <lineage>
        <taxon>Bacteria</taxon>
        <taxon>Bacillati</taxon>
        <taxon>Actinomycetota</taxon>
        <taxon>Actinomycetes</taxon>
        <taxon>Streptosporangiales</taxon>
        <taxon>Streptosporangiaceae</taxon>
        <taxon>Planotetraspora</taxon>
    </lineage>
</organism>
<dbReference type="EMBL" id="BOOR01000012">
    <property type="protein sequence ID" value="GII53825.1"/>
    <property type="molecule type" value="Genomic_DNA"/>
</dbReference>
<feature type="chain" id="PRO_5035250784" evidence="1">
    <location>
        <begin position="34"/>
        <end position="394"/>
    </location>
</feature>
<gene>
    <name evidence="2" type="ORF">Pth03_22140</name>
</gene>
<keyword evidence="3" id="KW-1185">Reference proteome</keyword>
<evidence type="ECO:0000313" key="2">
    <source>
        <dbReference type="EMBL" id="GII53825.1"/>
    </source>
</evidence>
<sequence length="394" mass="41708">MTRRLVRRAVPVCVLLVVLIAGSFLHATSVAHARTDPGRHEAGRGTPQTEVAQNASSARLQPDGSLSDIAGTAADDLWAVGQQSVWDVWMNRGVITHWNGSSWSEVGIRGDASGAAHLRSVAVAAPREVWTVGEGHDGLPYIAKGSVDGFDRVNVPQLRSGDWLGGVAAATGRVVAVGNRNDKTFMAVTSGPTKGTVWTTAQGPDGVLYGVTITGKSDGWAVGDTGSQPLIMRLTGTGWKSVRLPAVKGGFLRDVYAGDRKHAMAVGGVYQGNGKIAPLVFEWDGKRWSRQDPPQHRAELYGVSGNGDGTYWVSGYDPSHPSEGFVLRRHGSTWTTMRGHMASGDRIVRLQGVTRVADLTVAVGNVVDADEHYTDVVERFGPPAAKDSAAASSG</sequence>
<comment type="caution">
    <text evidence="2">The sequence shown here is derived from an EMBL/GenBank/DDBJ whole genome shotgun (WGS) entry which is preliminary data.</text>
</comment>
<keyword evidence="1" id="KW-0732">Signal</keyword>
<evidence type="ECO:0000256" key="1">
    <source>
        <dbReference type="SAM" id="SignalP"/>
    </source>
</evidence>
<dbReference type="Proteomes" id="UP000605992">
    <property type="component" value="Unassembled WGS sequence"/>
</dbReference>
<proteinExistence type="predicted"/>
<feature type="signal peptide" evidence="1">
    <location>
        <begin position="1"/>
        <end position="33"/>
    </location>
</feature>
<protein>
    <submittedName>
        <fullName evidence="2">Uncharacterized protein</fullName>
    </submittedName>
</protein>
<accession>A0A8J3XVA0</accession>
<dbReference type="AlphaFoldDB" id="A0A8J3XVA0"/>